<evidence type="ECO:0000313" key="2">
    <source>
        <dbReference type="WBParaSite" id="HPLM_0000132401-mRNA-1"/>
    </source>
</evidence>
<proteinExistence type="predicted"/>
<organism evidence="2">
    <name type="scientific">Haemonchus placei</name>
    <name type="common">Barber's pole worm</name>
    <dbReference type="NCBI Taxonomy" id="6290"/>
    <lineage>
        <taxon>Eukaryota</taxon>
        <taxon>Metazoa</taxon>
        <taxon>Ecdysozoa</taxon>
        <taxon>Nematoda</taxon>
        <taxon>Chromadorea</taxon>
        <taxon>Rhabditida</taxon>
        <taxon>Rhabditina</taxon>
        <taxon>Rhabditomorpha</taxon>
        <taxon>Strongyloidea</taxon>
        <taxon>Trichostrongylidae</taxon>
        <taxon>Haemonchus</taxon>
    </lineage>
</organism>
<feature type="region of interest" description="Disordered" evidence="1">
    <location>
        <begin position="1"/>
        <end position="37"/>
    </location>
</feature>
<accession>A0A0N4VVK4</accession>
<feature type="compositionally biased region" description="Basic and acidic residues" evidence="1">
    <location>
        <begin position="25"/>
        <end position="37"/>
    </location>
</feature>
<feature type="compositionally biased region" description="Acidic residues" evidence="1">
    <location>
        <begin position="1"/>
        <end position="11"/>
    </location>
</feature>
<name>A0A0N4VVK4_HAEPC</name>
<sequence length="138" mass="15522">LDEEDETDDIEVVLPGPMNPPQPHKWNDHPPEKRAKEEDNDVVLIDDDCGIASSFSPMFQPDPEEKKVDLVDRSDLDVDEKDSQFAEQGVLVETLLGCSSNGRPTEEEPEAELSLYDSRITPVPQLYRYQNGKVARIG</sequence>
<protein>
    <submittedName>
        <fullName evidence="2">TBP-binding domain-containing protein</fullName>
    </submittedName>
</protein>
<dbReference type="WBParaSite" id="HPLM_0000132401-mRNA-1">
    <property type="protein sequence ID" value="HPLM_0000132401-mRNA-1"/>
    <property type="gene ID" value="HPLM_0000132401"/>
</dbReference>
<dbReference type="AlphaFoldDB" id="A0A0N4VVK4"/>
<reference evidence="2" key="1">
    <citation type="submission" date="2017-02" db="UniProtKB">
        <authorList>
            <consortium name="WormBaseParasite"/>
        </authorList>
    </citation>
    <scope>IDENTIFICATION</scope>
</reference>
<evidence type="ECO:0000256" key="1">
    <source>
        <dbReference type="SAM" id="MobiDB-lite"/>
    </source>
</evidence>